<comment type="caution">
    <text evidence="1">The sequence shown here is derived from an EMBL/GenBank/DDBJ whole genome shotgun (WGS) entry which is preliminary data.</text>
</comment>
<dbReference type="EMBL" id="JAUIRO010000003">
    <property type="protein sequence ID" value="KAK0723346.1"/>
    <property type="molecule type" value="Genomic_DNA"/>
</dbReference>
<dbReference type="Proteomes" id="UP001172101">
    <property type="component" value="Unassembled WGS sequence"/>
</dbReference>
<proteinExistence type="predicted"/>
<dbReference type="RefSeq" id="XP_060299270.1">
    <property type="nucleotide sequence ID" value="XM_060446567.1"/>
</dbReference>
<evidence type="ECO:0000313" key="2">
    <source>
        <dbReference type="Proteomes" id="UP001172101"/>
    </source>
</evidence>
<dbReference type="AlphaFoldDB" id="A0AA40AWR0"/>
<dbReference type="GeneID" id="85329837"/>
<name>A0AA40AWR0_9PEZI</name>
<protein>
    <submittedName>
        <fullName evidence="1">Uncharacterized protein</fullName>
    </submittedName>
</protein>
<keyword evidence="2" id="KW-1185">Reference proteome</keyword>
<accession>A0AA40AWR0</accession>
<feature type="non-terminal residue" evidence="1">
    <location>
        <position position="90"/>
    </location>
</feature>
<sequence length="90" mass="10917">MRQLLVMIYEDILRVHVIALQYFRQKLWRSPFQTSWKGFASEIDLLKNNLARHRRLIQTRGSLVEFEAVQNIRTQSEANFRELKLSKERR</sequence>
<organism evidence="1 2">
    <name type="scientific">Lasiosphaeria miniovina</name>
    <dbReference type="NCBI Taxonomy" id="1954250"/>
    <lineage>
        <taxon>Eukaryota</taxon>
        <taxon>Fungi</taxon>
        <taxon>Dikarya</taxon>
        <taxon>Ascomycota</taxon>
        <taxon>Pezizomycotina</taxon>
        <taxon>Sordariomycetes</taxon>
        <taxon>Sordariomycetidae</taxon>
        <taxon>Sordariales</taxon>
        <taxon>Lasiosphaeriaceae</taxon>
        <taxon>Lasiosphaeria</taxon>
    </lineage>
</organism>
<reference evidence="1" key="1">
    <citation type="submission" date="2023-06" db="EMBL/GenBank/DDBJ databases">
        <title>Genome-scale phylogeny and comparative genomics of the fungal order Sordariales.</title>
        <authorList>
            <consortium name="Lawrence Berkeley National Laboratory"/>
            <person name="Hensen N."/>
            <person name="Bonometti L."/>
            <person name="Westerberg I."/>
            <person name="Brannstrom I.O."/>
            <person name="Guillou S."/>
            <person name="Cros-Aarteil S."/>
            <person name="Calhoun S."/>
            <person name="Haridas S."/>
            <person name="Kuo A."/>
            <person name="Mondo S."/>
            <person name="Pangilinan J."/>
            <person name="Riley R."/>
            <person name="LaButti K."/>
            <person name="Andreopoulos B."/>
            <person name="Lipzen A."/>
            <person name="Chen C."/>
            <person name="Yanf M."/>
            <person name="Daum C."/>
            <person name="Ng V."/>
            <person name="Clum A."/>
            <person name="Steindorff A."/>
            <person name="Ohm R."/>
            <person name="Martin F."/>
            <person name="Silar P."/>
            <person name="Natvig D."/>
            <person name="Lalanne C."/>
            <person name="Gautier V."/>
            <person name="Ament-velasquez S.L."/>
            <person name="Kruys A."/>
            <person name="Hutchinson M.I."/>
            <person name="Powell A.J."/>
            <person name="Barry K."/>
            <person name="Miller A.N."/>
            <person name="Grigoriev I.V."/>
            <person name="Debuchy R."/>
            <person name="Gladieux P."/>
            <person name="Thoren M.H."/>
            <person name="Johannesson H."/>
        </authorList>
    </citation>
    <scope>NUCLEOTIDE SEQUENCE</scope>
    <source>
        <strain evidence="1">SMH2392-1A</strain>
    </source>
</reference>
<gene>
    <name evidence="1" type="ORF">B0T26DRAFT_773091</name>
</gene>
<evidence type="ECO:0000313" key="1">
    <source>
        <dbReference type="EMBL" id="KAK0723346.1"/>
    </source>
</evidence>